<name>A0A4S8JA88_MUSBA</name>
<organism evidence="1 2">
    <name type="scientific">Musa balbisiana</name>
    <name type="common">Banana</name>
    <dbReference type="NCBI Taxonomy" id="52838"/>
    <lineage>
        <taxon>Eukaryota</taxon>
        <taxon>Viridiplantae</taxon>
        <taxon>Streptophyta</taxon>
        <taxon>Embryophyta</taxon>
        <taxon>Tracheophyta</taxon>
        <taxon>Spermatophyta</taxon>
        <taxon>Magnoliopsida</taxon>
        <taxon>Liliopsida</taxon>
        <taxon>Zingiberales</taxon>
        <taxon>Musaceae</taxon>
        <taxon>Musa</taxon>
    </lineage>
</organism>
<dbReference type="EMBL" id="PYDT01000006">
    <property type="protein sequence ID" value="THU58570.1"/>
    <property type="molecule type" value="Genomic_DNA"/>
</dbReference>
<dbReference type="AlphaFoldDB" id="A0A4S8JA88"/>
<gene>
    <name evidence="1" type="ORF">C4D60_Mb03t15750</name>
</gene>
<keyword evidence="2" id="KW-1185">Reference proteome</keyword>
<comment type="caution">
    <text evidence="1">The sequence shown here is derived from an EMBL/GenBank/DDBJ whole genome shotgun (WGS) entry which is preliminary data.</text>
</comment>
<sequence length="89" mass="9936">MPNMYIHQPKEEEKIKLAGVVTKACIVSKAVRKEETGLPLGKISSVPSPFYSHPANLILQKFSLSEPISVAFEADREVKREGEVRGGRW</sequence>
<proteinExistence type="predicted"/>
<evidence type="ECO:0000313" key="2">
    <source>
        <dbReference type="Proteomes" id="UP000317650"/>
    </source>
</evidence>
<reference evidence="1 2" key="1">
    <citation type="journal article" date="2019" name="Nat. Plants">
        <title>Genome sequencing of Musa balbisiana reveals subgenome evolution and function divergence in polyploid bananas.</title>
        <authorList>
            <person name="Yao X."/>
        </authorList>
    </citation>
    <scope>NUCLEOTIDE SEQUENCE [LARGE SCALE GENOMIC DNA]</scope>
    <source>
        <strain evidence="2">cv. DH-PKW</strain>
        <tissue evidence="1">Leaves</tissue>
    </source>
</reference>
<protein>
    <submittedName>
        <fullName evidence="1">Uncharacterized protein</fullName>
    </submittedName>
</protein>
<dbReference type="Proteomes" id="UP000317650">
    <property type="component" value="Chromosome 3"/>
</dbReference>
<evidence type="ECO:0000313" key="1">
    <source>
        <dbReference type="EMBL" id="THU58570.1"/>
    </source>
</evidence>
<accession>A0A4S8JA88</accession>